<keyword evidence="3" id="KW-1185">Reference proteome</keyword>
<sequence length="140" mass="15189">MDLIRSLKQTMRIPKHSVCYAIVSIFVILAMSLPEADALKCYSGVSGSISEDCLSNTGCMKRFDQKTQQTLDRSCFTPPVPPTNSTCTTDPNGFGICYCFTDLCNAAPTTRPILNWTNGLAVTCLLVVSQMVVVVQALIA</sequence>
<comment type="caution">
    <text evidence="2">The sequence shown here is derived from an EMBL/GenBank/DDBJ whole genome shotgun (WGS) entry which is preliminary data.</text>
</comment>
<reference evidence="2 3" key="1">
    <citation type="journal article" date="2018" name="Nat. Ecol. Evol.">
        <title>Genomic signatures of mitonuclear coevolution across populations of Tigriopus californicus.</title>
        <authorList>
            <person name="Barreto F.S."/>
            <person name="Watson E.T."/>
            <person name="Lima T.G."/>
            <person name="Willett C.S."/>
            <person name="Edmands S."/>
            <person name="Li W."/>
            <person name="Burton R.S."/>
        </authorList>
    </citation>
    <scope>NUCLEOTIDE SEQUENCE [LARGE SCALE GENOMIC DNA]</scope>
    <source>
        <strain evidence="2 3">San Diego</strain>
    </source>
</reference>
<gene>
    <name evidence="2" type="ORF">TCAL_15574</name>
</gene>
<protein>
    <recommendedName>
        <fullName evidence="4">Protein sleepless</fullName>
    </recommendedName>
</protein>
<proteinExistence type="predicted"/>
<name>A0A553PAT6_TIGCA</name>
<dbReference type="Proteomes" id="UP000318571">
    <property type="component" value="Chromosome 2"/>
</dbReference>
<evidence type="ECO:0000313" key="3">
    <source>
        <dbReference type="Proteomes" id="UP000318571"/>
    </source>
</evidence>
<organism evidence="2 3">
    <name type="scientific">Tigriopus californicus</name>
    <name type="common">Marine copepod</name>
    <dbReference type="NCBI Taxonomy" id="6832"/>
    <lineage>
        <taxon>Eukaryota</taxon>
        <taxon>Metazoa</taxon>
        <taxon>Ecdysozoa</taxon>
        <taxon>Arthropoda</taxon>
        <taxon>Crustacea</taxon>
        <taxon>Multicrustacea</taxon>
        <taxon>Hexanauplia</taxon>
        <taxon>Copepoda</taxon>
        <taxon>Harpacticoida</taxon>
        <taxon>Harpacticidae</taxon>
        <taxon>Tigriopus</taxon>
    </lineage>
</organism>
<evidence type="ECO:0008006" key="4">
    <source>
        <dbReference type="Google" id="ProtNLM"/>
    </source>
</evidence>
<accession>A0A553PAT6</accession>
<evidence type="ECO:0000256" key="1">
    <source>
        <dbReference type="SAM" id="Phobius"/>
    </source>
</evidence>
<dbReference type="EMBL" id="VCGU01000005">
    <property type="protein sequence ID" value="TRY74787.1"/>
    <property type="molecule type" value="Genomic_DNA"/>
</dbReference>
<dbReference type="AlphaFoldDB" id="A0A553PAT6"/>
<keyword evidence="1" id="KW-1133">Transmembrane helix</keyword>
<evidence type="ECO:0000313" key="2">
    <source>
        <dbReference type="EMBL" id="TRY74787.1"/>
    </source>
</evidence>
<feature type="transmembrane region" description="Helical" evidence="1">
    <location>
        <begin position="120"/>
        <end position="139"/>
    </location>
</feature>
<keyword evidence="1" id="KW-0472">Membrane</keyword>
<keyword evidence="1" id="KW-0812">Transmembrane</keyword>